<dbReference type="EMBL" id="CABM01000027">
    <property type="protein sequence ID" value="CBH96490.1"/>
    <property type="molecule type" value="Genomic_DNA"/>
</dbReference>
<accession>E6PNI8</accession>
<evidence type="ECO:0000256" key="1">
    <source>
        <dbReference type="SAM" id="MobiDB-lite"/>
    </source>
</evidence>
<proteinExistence type="predicted"/>
<evidence type="ECO:0000313" key="2">
    <source>
        <dbReference type="EMBL" id="CBH96490.1"/>
    </source>
</evidence>
<keyword evidence="2" id="KW-0808">Transferase</keyword>
<reference evidence="2" key="1">
    <citation type="submission" date="2009-10" db="EMBL/GenBank/DDBJ databases">
        <title>Diversity of trophic interactions inside an arsenic-rich microbial ecosystem.</title>
        <authorList>
            <person name="Bertin P.N."/>
            <person name="Heinrich-Salmeron A."/>
            <person name="Pelletier E."/>
            <person name="Goulhen-Chollet F."/>
            <person name="Arsene-Ploetze F."/>
            <person name="Gallien S."/>
            <person name="Calteau A."/>
            <person name="Vallenet D."/>
            <person name="Casiot C."/>
            <person name="Chane-Woon-Ming B."/>
            <person name="Giloteaux L."/>
            <person name="Barakat M."/>
            <person name="Bonnefoy V."/>
            <person name="Bruneel O."/>
            <person name="Chandler M."/>
            <person name="Cleiss J."/>
            <person name="Duran R."/>
            <person name="Elbaz-Poulichet F."/>
            <person name="Fonknechten N."/>
            <person name="Lauga B."/>
            <person name="Mornico D."/>
            <person name="Ortet P."/>
            <person name="Schaeffer C."/>
            <person name="Siguier P."/>
            <person name="Alexander Thil Smith A."/>
            <person name="Van Dorsselaer A."/>
            <person name="Weissenbach J."/>
            <person name="Medigue C."/>
            <person name="Le Paslier D."/>
        </authorList>
    </citation>
    <scope>NUCLEOTIDE SEQUENCE</scope>
</reference>
<name>E6PNI8_9ZZZZ</name>
<dbReference type="AlphaFoldDB" id="E6PNI8"/>
<organism evidence="2">
    <name type="scientific">mine drainage metagenome</name>
    <dbReference type="NCBI Taxonomy" id="410659"/>
    <lineage>
        <taxon>unclassified sequences</taxon>
        <taxon>metagenomes</taxon>
        <taxon>ecological metagenomes</taxon>
    </lineage>
</organism>
<dbReference type="EC" id="2.2.1.2" evidence="2"/>
<dbReference type="GO" id="GO:0004801">
    <property type="term" value="F:transaldolase activity"/>
    <property type="evidence" value="ECO:0007669"/>
    <property type="project" value="UniProtKB-EC"/>
</dbReference>
<protein>
    <submittedName>
        <fullName evidence="2">Transaldolase B</fullName>
        <ecNumber evidence="2">2.2.1.2</ecNumber>
    </submittedName>
</protein>
<feature type="region of interest" description="Disordered" evidence="1">
    <location>
        <begin position="14"/>
        <end position="55"/>
    </location>
</feature>
<comment type="caution">
    <text evidence="2">The sequence shown here is derived from an EMBL/GenBank/DDBJ whole genome shotgun (WGS) entry which is preliminary data.</text>
</comment>
<sequence>MVFLGAFWGNDSPTIPPRTTPCDAARRRASPRFPPSDDAATGPRIAATALPPCHI</sequence>
<gene>
    <name evidence="2" type="ORF">CARN2_1348</name>
</gene>